<sequence length="150" mass="16590">MKLGLVFFTLLAAWPGNVYSTHGPVHGCCLKVSGTKVPVNMIVDYRNQSTTICGIAAVVFTSKIGQKVRRICADPNGKWTRRAIKKVNEDRLRALQENEDNAGVANRASTESPTSSEGSSRPRRNNNKGRRNSRNRRRVCVLPKEPTLVA</sequence>
<dbReference type="InterPro" id="IPR001811">
    <property type="entry name" value="Chemokine_IL8-like_dom"/>
</dbReference>
<reference evidence="5" key="2">
    <citation type="submission" date="2025-09" db="UniProtKB">
        <authorList>
            <consortium name="Ensembl"/>
        </authorList>
    </citation>
    <scope>IDENTIFICATION</scope>
</reference>
<keyword evidence="3" id="KW-0732">Signal</keyword>
<name>A0A8C5BWL2_GADMO</name>
<dbReference type="OMA" id="NCCLGWS"/>
<dbReference type="GO" id="GO:0005615">
    <property type="term" value="C:extracellular space"/>
    <property type="evidence" value="ECO:0007669"/>
    <property type="project" value="UniProtKB-KW"/>
</dbReference>
<dbReference type="AlphaFoldDB" id="A0A8C5BWL2"/>
<dbReference type="OrthoDB" id="8934837at2759"/>
<dbReference type="PANTHER" id="PTHR12015">
    <property type="entry name" value="SMALL INDUCIBLE CYTOKINE A"/>
    <property type="match status" value="1"/>
</dbReference>
<dbReference type="InterPro" id="IPR036048">
    <property type="entry name" value="Interleukin_8-like_sf"/>
</dbReference>
<dbReference type="GeneID" id="115549400"/>
<dbReference type="KEGG" id="gmh:115549400"/>
<feature type="chain" id="PRO_5034511374" evidence="3">
    <location>
        <begin position="21"/>
        <end position="150"/>
    </location>
</feature>
<evidence type="ECO:0000256" key="3">
    <source>
        <dbReference type="SAM" id="SignalP"/>
    </source>
</evidence>
<feature type="signal peptide" evidence="3">
    <location>
        <begin position="1"/>
        <end position="20"/>
    </location>
</feature>
<feature type="compositionally biased region" description="Basic residues" evidence="2">
    <location>
        <begin position="121"/>
        <end position="139"/>
    </location>
</feature>
<protein>
    <submittedName>
        <fullName evidence="5">C-C motif chemokine 4-like</fullName>
    </submittedName>
</protein>
<evidence type="ECO:0000313" key="5">
    <source>
        <dbReference type="Ensembl" id="ENSGMOP00000051627.1"/>
    </source>
</evidence>
<evidence type="ECO:0000313" key="6">
    <source>
        <dbReference type="Proteomes" id="UP000694546"/>
    </source>
</evidence>
<dbReference type="CDD" id="cd00272">
    <property type="entry name" value="Chemokine_CC"/>
    <property type="match status" value="1"/>
</dbReference>
<dbReference type="Gene3D" id="2.40.50.40">
    <property type="match status" value="1"/>
</dbReference>
<dbReference type="RefSeq" id="XP_030220409.1">
    <property type="nucleotide sequence ID" value="XM_030364549.1"/>
</dbReference>
<dbReference type="SMART" id="SM00199">
    <property type="entry name" value="SCY"/>
    <property type="match status" value="1"/>
</dbReference>
<dbReference type="SUPFAM" id="SSF54117">
    <property type="entry name" value="Interleukin 8-like chemokines"/>
    <property type="match status" value="1"/>
</dbReference>
<dbReference type="GO" id="GO:0008009">
    <property type="term" value="F:chemokine activity"/>
    <property type="evidence" value="ECO:0007669"/>
    <property type="project" value="InterPro"/>
</dbReference>
<dbReference type="Pfam" id="PF00048">
    <property type="entry name" value="IL8"/>
    <property type="match status" value="1"/>
</dbReference>
<keyword evidence="1" id="KW-0202">Cytokine</keyword>
<dbReference type="Ensembl" id="ENSGMOT00000031752.1">
    <property type="protein sequence ID" value="ENSGMOP00000051627.1"/>
    <property type="gene ID" value="ENSGMOG00000026037.1"/>
</dbReference>
<evidence type="ECO:0000256" key="2">
    <source>
        <dbReference type="SAM" id="MobiDB-lite"/>
    </source>
</evidence>
<gene>
    <name evidence="5" type="primary">LOC115549400</name>
</gene>
<dbReference type="InterPro" id="IPR039809">
    <property type="entry name" value="Chemokine_b/g/d"/>
</dbReference>
<dbReference type="Proteomes" id="UP000694546">
    <property type="component" value="Chromosome 8"/>
</dbReference>
<keyword evidence="6" id="KW-1185">Reference proteome</keyword>
<dbReference type="PANTHER" id="PTHR12015:SF177">
    <property type="entry name" value="CHEMOKINE INTERLEUKIN-8-LIKE DOMAIN-CONTAINING PROTEIN"/>
    <property type="match status" value="1"/>
</dbReference>
<feature type="region of interest" description="Disordered" evidence="2">
    <location>
        <begin position="95"/>
        <end position="150"/>
    </location>
</feature>
<dbReference type="GO" id="GO:0006955">
    <property type="term" value="P:immune response"/>
    <property type="evidence" value="ECO:0007669"/>
    <property type="project" value="InterPro"/>
</dbReference>
<reference evidence="5" key="1">
    <citation type="submission" date="2025-08" db="UniProtKB">
        <authorList>
            <consortium name="Ensembl"/>
        </authorList>
    </citation>
    <scope>IDENTIFICATION</scope>
</reference>
<proteinExistence type="predicted"/>
<accession>A0A8C5BWL2</accession>
<organism evidence="5 6">
    <name type="scientific">Gadus morhua</name>
    <name type="common">Atlantic cod</name>
    <dbReference type="NCBI Taxonomy" id="8049"/>
    <lineage>
        <taxon>Eukaryota</taxon>
        <taxon>Metazoa</taxon>
        <taxon>Chordata</taxon>
        <taxon>Craniata</taxon>
        <taxon>Vertebrata</taxon>
        <taxon>Euteleostomi</taxon>
        <taxon>Actinopterygii</taxon>
        <taxon>Neopterygii</taxon>
        <taxon>Teleostei</taxon>
        <taxon>Neoteleostei</taxon>
        <taxon>Acanthomorphata</taxon>
        <taxon>Zeiogadaria</taxon>
        <taxon>Gadariae</taxon>
        <taxon>Gadiformes</taxon>
        <taxon>Gadoidei</taxon>
        <taxon>Gadidae</taxon>
        <taxon>Gadus</taxon>
    </lineage>
</organism>
<evidence type="ECO:0000259" key="4">
    <source>
        <dbReference type="SMART" id="SM00199"/>
    </source>
</evidence>
<feature type="domain" description="Chemokine interleukin-8-like" evidence="4">
    <location>
        <begin position="25"/>
        <end position="87"/>
    </location>
</feature>
<feature type="compositionally biased region" description="Low complexity" evidence="2">
    <location>
        <begin position="109"/>
        <end position="119"/>
    </location>
</feature>
<evidence type="ECO:0000256" key="1">
    <source>
        <dbReference type="ARBA" id="ARBA00022514"/>
    </source>
</evidence>